<dbReference type="SUPFAM" id="SSF51735">
    <property type="entry name" value="NAD(P)-binding Rossmann-fold domains"/>
    <property type="match status" value="1"/>
</dbReference>
<dbReference type="PANTHER" id="PTHR43439:SF2">
    <property type="entry name" value="ENZYME, PUTATIVE (JCVI)-RELATED"/>
    <property type="match status" value="1"/>
</dbReference>
<dbReference type="InterPro" id="IPR036291">
    <property type="entry name" value="NAD(P)-bd_dom_sf"/>
</dbReference>
<dbReference type="Pfam" id="PF07993">
    <property type="entry name" value="NAD_binding_4"/>
    <property type="match status" value="1"/>
</dbReference>
<feature type="domain" description="Carrier" evidence="3">
    <location>
        <begin position="553"/>
        <end position="631"/>
    </location>
</feature>
<dbReference type="Proteomes" id="UP000287166">
    <property type="component" value="Unassembled WGS sequence"/>
</dbReference>
<dbReference type="InterPro" id="IPR036736">
    <property type="entry name" value="ACP-like_sf"/>
</dbReference>
<keyword evidence="5" id="KW-1185">Reference proteome</keyword>
<dbReference type="RefSeq" id="XP_027608141.1">
    <property type="nucleotide sequence ID" value="XM_027752340.1"/>
</dbReference>
<evidence type="ECO:0000313" key="5">
    <source>
        <dbReference type="Proteomes" id="UP000287166"/>
    </source>
</evidence>
<dbReference type="Gene3D" id="1.10.1200.10">
    <property type="entry name" value="ACP-like"/>
    <property type="match status" value="1"/>
</dbReference>
<dbReference type="InterPro" id="IPR020845">
    <property type="entry name" value="AMP-binding_CS"/>
</dbReference>
<name>A0A401G4W9_9APHY</name>
<protein>
    <submittedName>
        <fullName evidence="4">Putative three-domain protein</fullName>
    </submittedName>
</protein>
<dbReference type="GeneID" id="38774145"/>
<dbReference type="InterPro" id="IPR000873">
    <property type="entry name" value="AMP-dep_synth/lig_dom"/>
</dbReference>
<evidence type="ECO:0000313" key="4">
    <source>
        <dbReference type="EMBL" id="GBE77228.1"/>
    </source>
</evidence>
<dbReference type="Pfam" id="PF00501">
    <property type="entry name" value="AMP-binding"/>
    <property type="match status" value="1"/>
</dbReference>
<dbReference type="SUPFAM" id="SSF47336">
    <property type="entry name" value="ACP-like"/>
    <property type="match status" value="1"/>
</dbReference>
<dbReference type="Gene3D" id="3.40.50.12780">
    <property type="entry name" value="N-terminal domain of ligase-like"/>
    <property type="match status" value="1"/>
</dbReference>
<dbReference type="InParanoid" id="A0A401G4W9"/>
<accession>A0A401G4W9</accession>
<dbReference type="EMBL" id="BFAD01000001">
    <property type="protein sequence ID" value="GBE77228.1"/>
    <property type="molecule type" value="Genomic_DNA"/>
</dbReference>
<dbReference type="AlphaFoldDB" id="A0A401G4W9"/>
<dbReference type="InterPro" id="IPR013120">
    <property type="entry name" value="FAR_NAD-bd"/>
</dbReference>
<evidence type="ECO:0000256" key="2">
    <source>
        <dbReference type="ARBA" id="ARBA00022553"/>
    </source>
</evidence>
<keyword evidence="1" id="KW-0596">Phosphopantetheine</keyword>
<dbReference type="InterPro" id="IPR051414">
    <property type="entry name" value="Adenylate-forming_Reductase"/>
</dbReference>
<proteinExistence type="predicted"/>
<dbReference type="InterPro" id="IPR042099">
    <property type="entry name" value="ANL_N_sf"/>
</dbReference>
<dbReference type="SUPFAM" id="SSF56801">
    <property type="entry name" value="Acetyl-CoA synthetase-like"/>
    <property type="match status" value="1"/>
</dbReference>
<dbReference type="Gene3D" id="3.40.50.720">
    <property type="entry name" value="NAD(P)-binding Rossmann-like Domain"/>
    <property type="match status" value="1"/>
</dbReference>
<dbReference type="Pfam" id="PF23562">
    <property type="entry name" value="AMP-binding_C_3"/>
    <property type="match status" value="1"/>
</dbReference>
<reference evidence="4 5" key="1">
    <citation type="journal article" date="2018" name="Sci. Rep.">
        <title>Genome sequence of the cauliflower mushroom Sparassis crispa (Hanabiratake) and its association with beneficial usage.</title>
        <authorList>
            <person name="Kiyama R."/>
            <person name="Furutani Y."/>
            <person name="Kawaguchi K."/>
            <person name="Nakanishi T."/>
        </authorList>
    </citation>
    <scope>NUCLEOTIDE SEQUENCE [LARGE SCALE GENOMIC DNA]</scope>
</reference>
<evidence type="ECO:0000256" key="1">
    <source>
        <dbReference type="ARBA" id="ARBA00022450"/>
    </source>
</evidence>
<dbReference type="InterPro" id="IPR009081">
    <property type="entry name" value="PP-bd_ACP"/>
</dbReference>
<dbReference type="PROSITE" id="PS00455">
    <property type="entry name" value="AMP_BINDING"/>
    <property type="match status" value="1"/>
</dbReference>
<evidence type="ECO:0000259" key="3">
    <source>
        <dbReference type="PROSITE" id="PS50075"/>
    </source>
</evidence>
<dbReference type="STRING" id="139825.A0A401G4W9"/>
<dbReference type="PROSITE" id="PS50075">
    <property type="entry name" value="CARRIER"/>
    <property type="match status" value="1"/>
</dbReference>
<dbReference type="OrthoDB" id="429813at2759"/>
<organism evidence="4 5">
    <name type="scientific">Sparassis crispa</name>
    <dbReference type="NCBI Taxonomy" id="139825"/>
    <lineage>
        <taxon>Eukaryota</taxon>
        <taxon>Fungi</taxon>
        <taxon>Dikarya</taxon>
        <taxon>Basidiomycota</taxon>
        <taxon>Agaricomycotina</taxon>
        <taxon>Agaricomycetes</taxon>
        <taxon>Polyporales</taxon>
        <taxon>Sparassidaceae</taxon>
        <taxon>Sparassis</taxon>
    </lineage>
</organism>
<sequence length="1042" mass="114600">MPAPTFAALSLTELIAIRARDQPTDVAFYTGIDEPGSPLRSLTYSQVQRGVDRLCTYYAALNLVPPSAAEGSRPQRSIAVFTSTAIDESLLEIALAKLTLAPLLLSVNNSVPAVAHLCKLTKATHLIYGSKFPAEAKEAQRILAEEGYPLEIIAERRFPLWGPGGVDEANIKPYPAVLTPQEEYKRTAVILHSSGSTGFPKPVFITHKGLIANLHGYVPRVPGFSALPVYHGFGHYSVFRCCYNAVPFTLIPPHLPLTSANICRIIKASPARCRQCFAVPYVIKLLGETEEGTRALADFDIVVFSGAALPDDLGERLTAAGVNLVSIYGTTETGSLLHSKRDYANDKSWNWVRAEGLILDYLKMEERGSNTYETVVKEGWPAKIQTNRPDGSYATKDLFVRHKEHHNWYKYVGRLDDTLVQVLGEKTNPVPIELAIRGNSPYVEEAIVFGEGRPQVGCLILPSEFGKELSKDRVAFLEKIWPVIEDANAQAPTHSRLLPEMVHILDHGTQIPVATKMTILRPACYAKFKDIIDSVYDRFENGTGSTKLDLSKAELQEFIYKAIVQTFGASKATKLTKSTDLFAFGVDSLQATRIRNICQKELELNGHTLVQNVVYENPSIEKLSDYIMAVRAGGDAAKSDEQQQATMLIMVDKWSSKFDVKTMPASNGVETEAGPQAVVLTGATGSLGAHILQQLVSLPNVTKVVCLSRANSHAESLERLRHSLDLRRLSLMQEQWIKVESFAANINEDKLGLTEDEYASILTQATTVVHNAWPVNFNLSVDSFDEHVGGAVNLINLCLRSTKSPLPSFYFSSSIATRTGSLDLVCTEDFSASPSTANGTGYGRSKWIVEKVCERAGKQTPVHVGVLRIGQLAGDTKSGVWNETEAWPLMFKAVKTTGALPRISERPSWLPVDMAASGIVEIVTQPQSPKAAVYHILNHKLTTWDTVLAGLKQAGVRFDVVDSAEWLNRLAKSDSDVQTNPAVKLLAYYRERFGKLSDRPPIQFSIDGTSQVSPSIAACKPVSEELIGRWVQHWREVGFLEV</sequence>
<dbReference type="Pfam" id="PF00550">
    <property type="entry name" value="PP-binding"/>
    <property type="match status" value="1"/>
</dbReference>
<keyword evidence="2" id="KW-0597">Phosphoprotein</keyword>
<comment type="caution">
    <text evidence="4">The sequence shown here is derived from an EMBL/GenBank/DDBJ whole genome shotgun (WGS) entry which is preliminary data.</text>
</comment>
<dbReference type="PANTHER" id="PTHR43439">
    <property type="entry name" value="PHENYLACETATE-COENZYME A LIGASE"/>
    <property type="match status" value="1"/>
</dbReference>
<gene>
    <name evidence="4" type="ORF">SCP_0101000</name>
</gene>